<feature type="transmembrane region" description="Helical" evidence="8">
    <location>
        <begin position="213"/>
        <end position="233"/>
    </location>
</feature>
<evidence type="ECO:0000256" key="6">
    <source>
        <dbReference type="ARBA" id="ARBA00049737"/>
    </source>
</evidence>
<evidence type="ECO:0000313" key="10">
    <source>
        <dbReference type="EMBL" id="KAG0021145.1"/>
    </source>
</evidence>
<accession>A0A9P6T354</accession>
<evidence type="ECO:0000256" key="2">
    <source>
        <dbReference type="ARBA" id="ARBA00006244"/>
    </source>
</evidence>
<evidence type="ECO:0000256" key="8">
    <source>
        <dbReference type="SAM" id="Phobius"/>
    </source>
</evidence>
<dbReference type="InterPro" id="IPR025256">
    <property type="entry name" value="TM7S3/TM198-like_dom"/>
</dbReference>
<feature type="transmembrane region" description="Helical" evidence="8">
    <location>
        <begin position="39"/>
        <end position="57"/>
    </location>
</feature>
<keyword evidence="3 8" id="KW-0812">Transmembrane</keyword>
<dbReference type="EMBL" id="JAAAID010000176">
    <property type="protein sequence ID" value="KAG0021145.1"/>
    <property type="molecule type" value="Genomic_DNA"/>
</dbReference>
<comment type="subcellular location">
    <subcellularLocation>
        <location evidence="1">Membrane</location>
        <topology evidence="1">Multi-pass membrane protein</topology>
    </subcellularLocation>
</comment>
<keyword evidence="4 8" id="KW-1133">Transmembrane helix</keyword>
<feature type="compositionally biased region" description="Basic and acidic residues" evidence="7">
    <location>
        <begin position="309"/>
        <end position="318"/>
    </location>
</feature>
<feature type="transmembrane region" description="Helical" evidence="8">
    <location>
        <begin position="95"/>
        <end position="114"/>
    </location>
</feature>
<sequence>MPETSVVSFAADNITNSSLTDPFTTPSYLAPSTFTWEQGVYGALFLFFGAVEVLHGYKYIRFTMLVTGFLFWSSVAVMIMLIVDISTNAYQSSGVYFIIWLLVGIVGAIASFYLWHVGIILTGTYGAVVVVAVIFTAANVSSYAFRYSALAAVAIAGGYLTKRYERMAVILATSLGGAYCMMFGLDMFVQTGFRATFHVMLSQSSAAFDPVAGTWVMVAFVPVIAAFGVYWELKHHEQPVGSWWLGIGAKPLPPLPGEKPPRRCCGLLLALPFSKVRKLPAAGESDTTLVPPAETTSSRISRLLPCLGKRDKSTKKPADAATASSSANPDTSEPSPMTEVNSDSAAVEKPAAVEKLSTSPASGVGSSNIPIPFELEHFGVGHETIGHTGVHKVVINHEVREFSLDLDEQL</sequence>
<dbReference type="Proteomes" id="UP000703661">
    <property type="component" value="Unassembled WGS sequence"/>
</dbReference>
<reference evidence="10" key="1">
    <citation type="journal article" date="2020" name="Fungal Divers.">
        <title>Resolving the Mortierellaceae phylogeny through synthesis of multi-gene phylogenetics and phylogenomics.</title>
        <authorList>
            <person name="Vandepol N."/>
            <person name="Liber J."/>
            <person name="Desiro A."/>
            <person name="Na H."/>
            <person name="Kennedy M."/>
            <person name="Barry K."/>
            <person name="Grigoriev I.V."/>
            <person name="Miller A.N."/>
            <person name="O'Donnell K."/>
            <person name="Stajich J.E."/>
            <person name="Bonito G."/>
        </authorList>
    </citation>
    <scope>NUCLEOTIDE SEQUENCE</scope>
    <source>
        <strain evidence="10">NRRL 2769</strain>
    </source>
</reference>
<feature type="transmembrane region" description="Helical" evidence="8">
    <location>
        <begin position="168"/>
        <end position="193"/>
    </location>
</feature>
<gene>
    <name evidence="10" type="ORF">BGZ80_002969</name>
</gene>
<feature type="transmembrane region" description="Helical" evidence="8">
    <location>
        <begin position="119"/>
        <end position="138"/>
    </location>
</feature>
<feature type="transmembrane region" description="Helical" evidence="8">
    <location>
        <begin position="144"/>
        <end position="161"/>
    </location>
</feature>
<proteinExistence type="inferred from homology"/>
<dbReference type="Pfam" id="PF13886">
    <property type="entry name" value="TM7S3_TM198"/>
    <property type="match status" value="1"/>
</dbReference>
<keyword evidence="11" id="KW-1185">Reference proteome</keyword>
<keyword evidence="5 8" id="KW-0472">Membrane</keyword>
<feature type="domain" description="TM7S3/TM198-like" evidence="9">
    <location>
        <begin position="42"/>
        <end position="231"/>
    </location>
</feature>
<evidence type="ECO:0000313" key="11">
    <source>
        <dbReference type="Proteomes" id="UP000703661"/>
    </source>
</evidence>
<evidence type="ECO:0000256" key="4">
    <source>
        <dbReference type="ARBA" id="ARBA00022989"/>
    </source>
</evidence>
<comment type="similarity">
    <text evidence="2">Belongs to the TMEM198 family.</text>
</comment>
<feature type="compositionally biased region" description="Polar residues" evidence="7">
    <location>
        <begin position="322"/>
        <end position="344"/>
    </location>
</feature>
<feature type="region of interest" description="Disordered" evidence="7">
    <location>
        <begin position="309"/>
        <end position="367"/>
    </location>
</feature>
<comment type="caution">
    <text evidence="10">The sequence shown here is derived from an EMBL/GenBank/DDBJ whole genome shotgun (WGS) entry which is preliminary data.</text>
</comment>
<dbReference type="PANTHER" id="PTHR31247:SF5">
    <property type="entry name" value="DUF4203 DOMAIN-CONTAINING PROTEIN"/>
    <property type="match status" value="1"/>
</dbReference>
<protein>
    <recommendedName>
        <fullName evidence="6">Transmembrane protein 198</fullName>
    </recommendedName>
</protein>
<dbReference type="InterPro" id="IPR040236">
    <property type="entry name" value="TMEM198"/>
</dbReference>
<evidence type="ECO:0000256" key="1">
    <source>
        <dbReference type="ARBA" id="ARBA00004141"/>
    </source>
</evidence>
<name>A0A9P6T354_9FUNG</name>
<evidence type="ECO:0000256" key="7">
    <source>
        <dbReference type="SAM" id="MobiDB-lite"/>
    </source>
</evidence>
<dbReference type="GO" id="GO:0005886">
    <property type="term" value="C:plasma membrane"/>
    <property type="evidence" value="ECO:0007669"/>
    <property type="project" value="TreeGrafter"/>
</dbReference>
<dbReference type="PANTHER" id="PTHR31247">
    <property type="entry name" value="TRANSMEMBRANE PROTEIN 198 FAMILY MEMBER"/>
    <property type="match status" value="1"/>
</dbReference>
<feature type="transmembrane region" description="Helical" evidence="8">
    <location>
        <begin position="64"/>
        <end position="83"/>
    </location>
</feature>
<dbReference type="AlphaFoldDB" id="A0A9P6T354"/>
<organism evidence="10 11">
    <name type="scientific">Entomortierella chlamydospora</name>
    <dbReference type="NCBI Taxonomy" id="101097"/>
    <lineage>
        <taxon>Eukaryota</taxon>
        <taxon>Fungi</taxon>
        <taxon>Fungi incertae sedis</taxon>
        <taxon>Mucoromycota</taxon>
        <taxon>Mortierellomycotina</taxon>
        <taxon>Mortierellomycetes</taxon>
        <taxon>Mortierellales</taxon>
        <taxon>Mortierellaceae</taxon>
        <taxon>Entomortierella</taxon>
    </lineage>
</organism>
<evidence type="ECO:0000256" key="3">
    <source>
        <dbReference type="ARBA" id="ARBA00022692"/>
    </source>
</evidence>
<evidence type="ECO:0000259" key="9">
    <source>
        <dbReference type="Pfam" id="PF13886"/>
    </source>
</evidence>
<feature type="compositionally biased region" description="Polar residues" evidence="7">
    <location>
        <begin position="356"/>
        <end position="367"/>
    </location>
</feature>
<evidence type="ECO:0000256" key="5">
    <source>
        <dbReference type="ARBA" id="ARBA00023136"/>
    </source>
</evidence>